<dbReference type="InterPro" id="IPR005746">
    <property type="entry name" value="Thioredoxin"/>
</dbReference>
<feature type="active site" description="Nucleophile" evidence="9">
    <location>
        <position position="35"/>
    </location>
</feature>
<dbReference type="GO" id="GO:0005829">
    <property type="term" value="C:cytosol"/>
    <property type="evidence" value="ECO:0007669"/>
    <property type="project" value="TreeGrafter"/>
</dbReference>
<comment type="similarity">
    <text evidence="1 8">Belongs to the thioredoxin family.</text>
</comment>
<evidence type="ECO:0000256" key="2">
    <source>
        <dbReference type="ARBA" id="ARBA00020570"/>
    </source>
</evidence>
<dbReference type="FunFam" id="3.40.30.10:FF:000001">
    <property type="entry name" value="Thioredoxin"/>
    <property type="match status" value="1"/>
</dbReference>
<name>A0A1I4GTF9_9FIRM</name>
<feature type="site" description="Contributes to redox potential value" evidence="9">
    <location>
        <position position="34"/>
    </location>
</feature>
<reference evidence="13" key="1">
    <citation type="submission" date="2016-10" db="EMBL/GenBank/DDBJ databases">
        <authorList>
            <person name="Varghese N."/>
            <person name="Submissions S."/>
        </authorList>
    </citation>
    <scope>NUCLEOTIDE SEQUENCE [LARGE SCALE GENOMIC DNA]</scope>
    <source>
        <strain evidence="13">DSM 13327</strain>
    </source>
</reference>
<dbReference type="CDD" id="cd02947">
    <property type="entry name" value="TRX_family"/>
    <property type="match status" value="1"/>
</dbReference>
<evidence type="ECO:0000256" key="7">
    <source>
        <dbReference type="NCBIfam" id="TIGR01068"/>
    </source>
</evidence>
<dbReference type="Proteomes" id="UP000199520">
    <property type="component" value="Unassembled WGS sequence"/>
</dbReference>
<dbReference type="GO" id="GO:0015035">
    <property type="term" value="F:protein-disulfide reductase activity"/>
    <property type="evidence" value="ECO:0007669"/>
    <property type="project" value="UniProtKB-UniRule"/>
</dbReference>
<dbReference type="RefSeq" id="WP_090931982.1">
    <property type="nucleotide sequence ID" value="NZ_FOTS01000001.1"/>
</dbReference>
<evidence type="ECO:0000256" key="9">
    <source>
        <dbReference type="PIRSR" id="PIRSR000077-1"/>
    </source>
</evidence>
<dbReference type="SUPFAM" id="SSF52833">
    <property type="entry name" value="Thioredoxin-like"/>
    <property type="match status" value="1"/>
</dbReference>
<keyword evidence="6 10" id="KW-0676">Redox-active center</keyword>
<dbReference type="GO" id="GO:0045454">
    <property type="term" value="P:cell redox homeostasis"/>
    <property type="evidence" value="ECO:0007669"/>
    <property type="project" value="TreeGrafter"/>
</dbReference>
<evidence type="ECO:0000256" key="5">
    <source>
        <dbReference type="ARBA" id="ARBA00023157"/>
    </source>
</evidence>
<dbReference type="OrthoDB" id="9790390at2"/>
<dbReference type="InterPro" id="IPR013766">
    <property type="entry name" value="Thioredoxin_domain"/>
</dbReference>
<dbReference type="Gene3D" id="3.40.30.10">
    <property type="entry name" value="Glutaredoxin"/>
    <property type="match status" value="1"/>
</dbReference>
<dbReference type="NCBIfam" id="TIGR01068">
    <property type="entry name" value="thioredoxin"/>
    <property type="match status" value="1"/>
</dbReference>
<dbReference type="InterPro" id="IPR036249">
    <property type="entry name" value="Thioredoxin-like_sf"/>
</dbReference>
<dbReference type="AlphaFoldDB" id="A0A1I4GTF9"/>
<evidence type="ECO:0000256" key="4">
    <source>
        <dbReference type="ARBA" id="ARBA00022982"/>
    </source>
</evidence>
<feature type="site" description="Deprotonates C-terminal active site Cys" evidence="9">
    <location>
        <position position="26"/>
    </location>
</feature>
<protein>
    <recommendedName>
        <fullName evidence="2 7">Thioredoxin</fullName>
    </recommendedName>
</protein>
<keyword evidence="13" id="KW-1185">Reference proteome</keyword>
<evidence type="ECO:0000313" key="13">
    <source>
        <dbReference type="Proteomes" id="UP000199520"/>
    </source>
</evidence>
<evidence type="ECO:0000256" key="1">
    <source>
        <dbReference type="ARBA" id="ARBA00008987"/>
    </source>
</evidence>
<dbReference type="PIRSF" id="PIRSF000077">
    <property type="entry name" value="Thioredoxin"/>
    <property type="match status" value="1"/>
</dbReference>
<proteinExistence type="inferred from homology"/>
<evidence type="ECO:0000259" key="11">
    <source>
        <dbReference type="PROSITE" id="PS51352"/>
    </source>
</evidence>
<keyword evidence="3" id="KW-0813">Transport</keyword>
<feature type="domain" description="Thioredoxin" evidence="11">
    <location>
        <begin position="1"/>
        <end position="107"/>
    </location>
</feature>
<dbReference type="PROSITE" id="PS51352">
    <property type="entry name" value="THIOREDOXIN_2"/>
    <property type="match status" value="1"/>
</dbReference>
<dbReference type="STRING" id="1123291.SAMN04490355_1001164"/>
<dbReference type="PROSITE" id="PS00194">
    <property type="entry name" value="THIOREDOXIN_1"/>
    <property type="match status" value="1"/>
</dbReference>
<dbReference type="EMBL" id="FOTS01000001">
    <property type="protein sequence ID" value="SFL32753.1"/>
    <property type="molecule type" value="Genomic_DNA"/>
</dbReference>
<evidence type="ECO:0000256" key="3">
    <source>
        <dbReference type="ARBA" id="ARBA00022448"/>
    </source>
</evidence>
<evidence type="ECO:0000256" key="6">
    <source>
        <dbReference type="ARBA" id="ARBA00023284"/>
    </source>
</evidence>
<dbReference type="Pfam" id="PF00085">
    <property type="entry name" value="Thioredoxin"/>
    <property type="match status" value="1"/>
</dbReference>
<dbReference type="PRINTS" id="PR00421">
    <property type="entry name" value="THIOREDOXIN"/>
</dbReference>
<keyword evidence="5 10" id="KW-1015">Disulfide bond</keyword>
<evidence type="ECO:0000256" key="8">
    <source>
        <dbReference type="PIRNR" id="PIRNR000077"/>
    </source>
</evidence>
<accession>A0A1I4GTF9</accession>
<dbReference type="PANTHER" id="PTHR45663:SF11">
    <property type="entry name" value="GEO12009P1"/>
    <property type="match status" value="1"/>
</dbReference>
<organism evidence="12 13">
    <name type="scientific">Pelosinus propionicus DSM 13327</name>
    <dbReference type="NCBI Taxonomy" id="1123291"/>
    <lineage>
        <taxon>Bacteria</taxon>
        <taxon>Bacillati</taxon>
        <taxon>Bacillota</taxon>
        <taxon>Negativicutes</taxon>
        <taxon>Selenomonadales</taxon>
        <taxon>Sporomusaceae</taxon>
        <taxon>Pelosinus</taxon>
    </lineage>
</organism>
<feature type="site" description="Contributes to redox potential value" evidence="9">
    <location>
        <position position="33"/>
    </location>
</feature>
<dbReference type="InterPro" id="IPR017937">
    <property type="entry name" value="Thioredoxin_CS"/>
</dbReference>
<dbReference type="PANTHER" id="PTHR45663">
    <property type="entry name" value="GEO12009P1"/>
    <property type="match status" value="1"/>
</dbReference>
<feature type="active site" description="Nucleophile" evidence="9">
    <location>
        <position position="32"/>
    </location>
</feature>
<evidence type="ECO:0000256" key="10">
    <source>
        <dbReference type="PIRSR" id="PIRSR000077-4"/>
    </source>
</evidence>
<keyword evidence="4" id="KW-0249">Electron transport</keyword>
<sequence>MSVLNITSESDFKEKLSQPGKPVLVDFWASWCGPCKMVAPELEAVGSEYEGKAVVVKVNVDEQQQLASEYNVMGIPTLLLFKDGIEVNRIVGYRPRKDLMDAIDKVI</sequence>
<gene>
    <name evidence="12" type="ORF">SAMN04490355_1001164</name>
</gene>
<feature type="disulfide bond" description="Redox-active" evidence="10">
    <location>
        <begin position="32"/>
        <end position="35"/>
    </location>
</feature>
<evidence type="ECO:0000313" key="12">
    <source>
        <dbReference type="EMBL" id="SFL32753.1"/>
    </source>
</evidence>